<dbReference type="Proteomes" id="UP001303001">
    <property type="component" value="Chromosome"/>
</dbReference>
<protein>
    <submittedName>
        <fullName evidence="1">SRPBCC family protein</fullName>
    </submittedName>
</protein>
<dbReference type="RefSeq" id="WP_313720392.1">
    <property type="nucleotide sequence ID" value="NZ_CP134876.1"/>
</dbReference>
<dbReference type="SUPFAM" id="SSF55961">
    <property type="entry name" value="Bet v1-like"/>
    <property type="match status" value="1"/>
</dbReference>
<gene>
    <name evidence="1" type="ORF">RMN56_26780</name>
</gene>
<proteinExistence type="predicted"/>
<name>A0ABY9ZTZ2_9ACTN</name>
<reference evidence="1 2" key="1">
    <citation type="submission" date="2023-09" db="EMBL/GenBank/DDBJ databases">
        <title>Micromonospora halotolerans DSM 45598 genome sequence.</title>
        <authorList>
            <person name="Mo P."/>
        </authorList>
    </citation>
    <scope>NUCLEOTIDE SEQUENCE [LARGE SCALE GENOMIC DNA]</scope>
    <source>
        <strain evidence="1 2">DSM 45598</strain>
    </source>
</reference>
<dbReference type="Pfam" id="PF10604">
    <property type="entry name" value="Polyketide_cyc2"/>
    <property type="match status" value="1"/>
</dbReference>
<organism evidence="1 2">
    <name type="scientific">Micromonospora halotolerans</name>
    <dbReference type="NCBI Taxonomy" id="709879"/>
    <lineage>
        <taxon>Bacteria</taxon>
        <taxon>Bacillati</taxon>
        <taxon>Actinomycetota</taxon>
        <taxon>Actinomycetes</taxon>
        <taxon>Micromonosporales</taxon>
        <taxon>Micromonosporaceae</taxon>
        <taxon>Micromonospora</taxon>
    </lineage>
</organism>
<dbReference type="InterPro" id="IPR019587">
    <property type="entry name" value="Polyketide_cyclase/dehydratase"/>
</dbReference>
<dbReference type="InterPro" id="IPR023393">
    <property type="entry name" value="START-like_dom_sf"/>
</dbReference>
<accession>A0ABY9ZTZ2</accession>
<evidence type="ECO:0000313" key="1">
    <source>
        <dbReference type="EMBL" id="WNM38703.1"/>
    </source>
</evidence>
<dbReference type="Gene3D" id="3.30.530.20">
    <property type="match status" value="1"/>
</dbReference>
<evidence type="ECO:0000313" key="2">
    <source>
        <dbReference type="Proteomes" id="UP001303001"/>
    </source>
</evidence>
<keyword evidence="2" id="KW-1185">Reference proteome</keyword>
<dbReference type="EMBL" id="CP134876">
    <property type="protein sequence ID" value="WNM38703.1"/>
    <property type="molecule type" value="Genomic_DNA"/>
</dbReference>
<sequence>MATLVSTIEIARPPHDVFAYATDPSRFGEWQDDVVRVQVDGVEFTTTRRINGAERTMRQQITHNDPPHRWAARGIDGPIRPHATVTVEPLDDGTRSRVTLTLDFERHGIGAALLPLVRRQSRRAAPISYQKLKQVLERRH</sequence>